<dbReference type="InterPro" id="IPR036425">
    <property type="entry name" value="MoaB/Mog-like_dom_sf"/>
</dbReference>
<dbReference type="HOGENOM" id="CLU_505971_0_0_5"/>
<dbReference type="eggNOG" id="COG2068">
    <property type="taxonomic scope" value="Bacteria"/>
</dbReference>
<feature type="domain" description="MobA-like NTP transferase" evidence="2">
    <location>
        <begin position="349"/>
        <end position="512"/>
    </location>
</feature>
<accession>Q2RVS3</accession>
<organism evidence="3 4">
    <name type="scientific">Rhodospirillum rubrum (strain ATCC 11170 / ATH 1.1.1 / DSM 467 / LMG 4362 / NCIMB 8255 / S1)</name>
    <dbReference type="NCBI Taxonomy" id="269796"/>
    <lineage>
        <taxon>Bacteria</taxon>
        <taxon>Pseudomonadati</taxon>
        <taxon>Pseudomonadota</taxon>
        <taxon>Alphaproteobacteria</taxon>
        <taxon>Rhodospirillales</taxon>
        <taxon>Rhodospirillaceae</taxon>
        <taxon>Rhodospirillum</taxon>
    </lineage>
</organism>
<keyword evidence="4" id="KW-1185">Reference proteome</keyword>
<dbReference type="Proteomes" id="UP000001929">
    <property type="component" value="Chromosome"/>
</dbReference>
<dbReference type="STRING" id="269796.Rru_A0971"/>
<dbReference type="RefSeq" id="WP_011388726.1">
    <property type="nucleotide sequence ID" value="NC_007643.1"/>
</dbReference>
<dbReference type="InterPro" id="IPR029044">
    <property type="entry name" value="Nucleotide-diphossugar_trans"/>
</dbReference>
<keyword evidence="1" id="KW-0460">Magnesium</keyword>
<dbReference type="SUPFAM" id="SSF53218">
    <property type="entry name" value="Molybdenum cofactor biosynthesis proteins"/>
    <property type="match status" value="1"/>
</dbReference>
<dbReference type="AlphaFoldDB" id="Q2RVS3"/>
<dbReference type="PANTHER" id="PTHR43777">
    <property type="entry name" value="MOLYBDENUM COFACTOR CYTIDYLYLTRANSFERASE"/>
    <property type="match status" value="1"/>
</dbReference>
<dbReference type="PhylomeDB" id="Q2RVS3"/>
<dbReference type="Gene3D" id="3.90.550.10">
    <property type="entry name" value="Spore Coat Polysaccharide Biosynthesis Protein SpsA, Chain A"/>
    <property type="match status" value="1"/>
</dbReference>
<sequence length="546" mass="55526">MRFGPVALSAAKGALLAHSRKAPGWTLAKGTRLGDEDLALLAGLGVAEVVVARLDPGDVHEDEAAARVAAVLLGPGLTLGDAFTGRANLFAGGDGLLRLDAARFDRLNALCEGLTVATLPPFAKVAPRQMVATVKIIPFALPETVIAQAEALLAGAPALEVALFRPMRLALIQTHLPETAGKMLDKTASVTAGRMAALGGGLTVDRRCPHDTRALAACLSAVSAEKDVDLIAVAGASAIVDRGDVIPAAITRAGGRVDHLGMPVDPGNLILLGELAGRVVLGLPGCARSPAINGFDWVLDRLCAGLAVGGADLMAMGVGGLLKDTTARTQPRMAAVTHPSPAAPPRLGALVLAAGLSRRMGGVNKLLLDWRGKPLVAHAVDTVLAAGPAAVAVVIGHQGKAVRAALEGRAIALVENPDPGRGLGSSLKRGLAALPADLDGVIVCLGDMPGLTPRLLSRLIAAFAPLEGRAICLPTFGGRRGNPVLFAARFLPEMMEITGDIGARPVIAAHPDQTCEVAMDALAEGASVLMDVDTPEAAKALLSAGG</sequence>
<dbReference type="PATRIC" id="fig|269796.9.peg.1026"/>
<dbReference type="InterPro" id="IPR012184">
    <property type="entry name" value="Bifunc_Mopterin-bd"/>
</dbReference>
<dbReference type="SUPFAM" id="SSF53448">
    <property type="entry name" value="Nucleotide-diphospho-sugar transferases"/>
    <property type="match status" value="1"/>
</dbReference>
<dbReference type="InterPro" id="IPR025877">
    <property type="entry name" value="MobA-like_NTP_Trfase"/>
</dbReference>
<evidence type="ECO:0000313" key="3">
    <source>
        <dbReference type="EMBL" id="ABC21772.1"/>
    </source>
</evidence>
<reference evidence="3 4" key="1">
    <citation type="journal article" date="2011" name="Stand. Genomic Sci.">
        <title>Complete genome sequence of Rhodospirillum rubrum type strain (S1).</title>
        <authorList>
            <person name="Munk A.C."/>
            <person name="Copeland A."/>
            <person name="Lucas S."/>
            <person name="Lapidus A."/>
            <person name="Del Rio T.G."/>
            <person name="Barry K."/>
            <person name="Detter J.C."/>
            <person name="Hammon N."/>
            <person name="Israni S."/>
            <person name="Pitluck S."/>
            <person name="Brettin T."/>
            <person name="Bruce D."/>
            <person name="Han C."/>
            <person name="Tapia R."/>
            <person name="Gilna P."/>
            <person name="Schmutz J."/>
            <person name="Larimer F."/>
            <person name="Land M."/>
            <person name="Kyrpides N.C."/>
            <person name="Mavromatis K."/>
            <person name="Richardson P."/>
            <person name="Rohde M."/>
            <person name="Goker M."/>
            <person name="Klenk H.P."/>
            <person name="Zhang Y."/>
            <person name="Roberts G.P."/>
            <person name="Reslewic S."/>
            <person name="Schwartz D.C."/>
        </authorList>
    </citation>
    <scope>NUCLEOTIDE SEQUENCE [LARGE SCALE GENOMIC DNA]</scope>
    <source>
        <strain evidence="4">ATCC 11170 / ATH 1.1.1 / DSM 467 / LMG 4362 / NCIMB 8255 / S1</strain>
    </source>
</reference>
<dbReference type="PANTHER" id="PTHR43777:SF1">
    <property type="entry name" value="MOLYBDENUM COFACTOR CYTIDYLYLTRANSFERASE"/>
    <property type="match status" value="1"/>
</dbReference>
<dbReference type="Gene3D" id="3.40.980.10">
    <property type="entry name" value="MoaB/Mog-like domain"/>
    <property type="match status" value="1"/>
</dbReference>
<dbReference type="GO" id="GO:0016779">
    <property type="term" value="F:nucleotidyltransferase activity"/>
    <property type="evidence" value="ECO:0007669"/>
    <property type="project" value="UniProtKB-ARBA"/>
</dbReference>
<name>Q2RVS3_RHORT</name>
<dbReference type="CDD" id="cd04182">
    <property type="entry name" value="GT_2_like_f"/>
    <property type="match status" value="1"/>
</dbReference>
<dbReference type="EMBL" id="CP000230">
    <property type="protein sequence ID" value="ABC21772.1"/>
    <property type="molecule type" value="Genomic_DNA"/>
</dbReference>
<dbReference type="EnsemblBacteria" id="ABC21772">
    <property type="protein sequence ID" value="ABC21772"/>
    <property type="gene ID" value="Rru_A0971"/>
</dbReference>
<proteinExistence type="predicted"/>
<dbReference type="Pfam" id="PF12804">
    <property type="entry name" value="NTP_transf_3"/>
    <property type="match status" value="1"/>
</dbReference>
<dbReference type="KEGG" id="rru:Rru_A0971"/>
<protein>
    <recommendedName>
        <fullName evidence="2">MobA-like NTP transferase domain-containing protein</fullName>
    </recommendedName>
</protein>
<evidence type="ECO:0000256" key="1">
    <source>
        <dbReference type="ARBA" id="ARBA00022842"/>
    </source>
</evidence>
<dbReference type="CDD" id="cd03522">
    <property type="entry name" value="MoeA_like"/>
    <property type="match status" value="1"/>
</dbReference>
<evidence type="ECO:0000259" key="2">
    <source>
        <dbReference type="Pfam" id="PF12804"/>
    </source>
</evidence>
<evidence type="ECO:0000313" key="4">
    <source>
        <dbReference type="Proteomes" id="UP000001929"/>
    </source>
</evidence>
<gene>
    <name evidence="3" type="ordered locus">Rru_A0971</name>
</gene>
<dbReference type="PIRSF" id="PIRSF036626">
    <property type="entry name" value="MPTBd_MobAlike"/>
    <property type="match status" value="1"/>
</dbReference>